<name>I2FYS5_USTHO</name>
<dbReference type="HOGENOM" id="CLU_2279538_0_0_1"/>
<keyword evidence="3" id="KW-1185">Reference proteome</keyword>
<dbReference type="EMBL" id="CAGI01000170">
    <property type="protein sequence ID" value="CCF52068.1"/>
    <property type="molecule type" value="Genomic_DNA"/>
</dbReference>
<protein>
    <submittedName>
        <fullName evidence="2">Uncharacterized protein</fullName>
    </submittedName>
</protein>
<comment type="caution">
    <text evidence="2">The sequence shown here is derived from an EMBL/GenBank/DDBJ whole genome shotgun (WGS) entry which is preliminary data.</text>
</comment>
<gene>
    <name evidence="2" type="ORF">UHOR_05205</name>
</gene>
<proteinExistence type="predicted"/>
<organism evidence="2 3">
    <name type="scientific">Ustilago hordei</name>
    <name type="common">Barley covered smut fungus</name>
    <dbReference type="NCBI Taxonomy" id="120017"/>
    <lineage>
        <taxon>Eukaryota</taxon>
        <taxon>Fungi</taxon>
        <taxon>Dikarya</taxon>
        <taxon>Basidiomycota</taxon>
        <taxon>Ustilaginomycotina</taxon>
        <taxon>Ustilaginomycetes</taxon>
        <taxon>Ustilaginales</taxon>
        <taxon>Ustilaginaceae</taxon>
        <taxon>Ustilago</taxon>
    </lineage>
</organism>
<reference evidence="2 3" key="1">
    <citation type="journal article" date="2012" name="Plant Cell">
        <title>Genome comparison of barley and maize smut fungi reveals targeted loss of RNA silencing components and species-specific presence of transposable elements.</title>
        <authorList>
            <person name="Laurie J.D."/>
            <person name="Ali S."/>
            <person name="Linning R."/>
            <person name="Mannhaupt G."/>
            <person name="Wong P."/>
            <person name="Gueldener U."/>
            <person name="Muensterkoetter M."/>
            <person name="Moore R."/>
            <person name="Kahmann R."/>
            <person name="Bakkeren G."/>
            <person name="Schirawski J."/>
        </authorList>
    </citation>
    <scope>NUCLEOTIDE SEQUENCE [LARGE SCALE GENOMIC DNA]</scope>
    <source>
        <strain evidence="3">Uh4875-4</strain>
    </source>
</reference>
<feature type="compositionally biased region" description="Low complexity" evidence="1">
    <location>
        <begin position="72"/>
        <end position="87"/>
    </location>
</feature>
<evidence type="ECO:0000313" key="3">
    <source>
        <dbReference type="Proteomes" id="UP000006174"/>
    </source>
</evidence>
<evidence type="ECO:0000256" key="1">
    <source>
        <dbReference type="SAM" id="MobiDB-lite"/>
    </source>
</evidence>
<dbReference type="Proteomes" id="UP000006174">
    <property type="component" value="Unassembled WGS sequence"/>
</dbReference>
<evidence type="ECO:0000313" key="2">
    <source>
        <dbReference type="EMBL" id="CCF52068.1"/>
    </source>
</evidence>
<feature type="region of interest" description="Disordered" evidence="1">
    <location>
        <begin position="63"/>
        <end position="102"/>
    </location>
</feature>
<sequence>MKNEAPQLKNEGIDLLKEEKEVKKEAQHILTHVLANAGYGSISRELGGILAREGFFIRNTKAYSNDAPSSLRSPAKTPSPSKASAESPSKRKRVAKKGDADE</sequence>
<accession>I2FYS5</accession>
<dbReference type="AlphaFoldDB" id="I2FYS5"/>
<dbReference type="OrthoDB" id="2550916at2759"/>